<evidence type="ECO:0000256" key="1">
    <source>
        <dbReference type="SAM" id="MobiDB-lite"/>
    </source>
</evidence>
<dbReference type="CDD" id="cd00073">
    <property type="entry name" value="H15"/>
    <property type="match status" value="1"/>
</dbReference>
<dbReference type="EMBL" id="BEZZ01002662">
    <property type="protein sequence ID" value="GCC17195.1"/>
    <property type="molecule type" value="Genomic_DNA"/>
</dbReference>
<organism evidence="3 4">
    <name type="scientific">Chiloscyllium punctatum</name>
    <name type="common">Brownbanded bambooshark</name>
    <name type="synonym">Hemiscyllium punctatum</name>
    <dbReference type="NCBI Taxonomy" id="137246"/>
    <lineage>
        <taxon>Eukaryota</taxon>
        <taxon>Metazoa</taxon>
        <taxon>Chordata</taxon>
        <taxon>Craniata</taxon>
        <taxon>Vertebrata</taxon>
        <taxon>Chondrichthyes</taxon>
        <taxon>Elasmobranchii</taxon>
        <taxon>Galeomorphii</taxon>
        <taxon>Galeoidea</taxon>
        <taxon>Orectolobiformes</taxon>
        <taxon>Hemiscylliidae</taxon>
        <taxon>Chiloscyllium</taxon>
    </lineage>
</organism>
<sequence>MVINALKKSKDRKGTTVPAIRNYILTTYPTVNPIYLKTSLKKALAIGLEKGILVRPANSKATGATGRFKLASKRDVKKSSENVDPNSESVKMAAAKVRSKVKQLGQSLPSKSKGDSSQKSKAVKDEPDSCPKVPINKKTSNQLLPSSTGVKQGPKGKSKKKELKQAPSSSEDTQLSGRKTGSSAPGPSLKAAEGPNKKAESKTKDKSNKK</sequence>
<dbReference type="InterPro" id="IPR036388">
    <property type="entry name" value="WH-like_DNA-bd_sf"/>
</dbReference>
<evidence type="ECO:0000313" key="4">
    <source>
        <dbReference type="Proteomes" id="UP000287033"/>
    </source>
</evidence>
<dbReference type="PROSITE" id="PS51504">
    <property type="entry name" value="H15"/>
    <property type="match status" value="1"/>
</dbReference>
<dbReference type="Pfam" id="PF00538">
    <property type="entry name" value="Linker_histone"/>
    <property type="match status" value="1"/>
</dbReference>
<feature type="domain" description="H15" evidence="2">
    <location>
        <begin position="1"/>
        <end position="72"/>
    </location>
</feature>
<dbReference type="STRING" id="137246.A0A401RGD9"/>
<feature type="compositionally biased region" description="Basic and acidic residues" evidence="1">
    <location>
        <begin position="195"/>
        <end position="210"/>
    </location>
</feature>
<dbReference type="InterPro" id="IPR036390">
    <property type="entry name" value="WH_DNA-bd_sf"/>
</dbReference>
<feature type="compositionally biased region" description="Polar residues" evidence="1">
    <location>
        <begin position="166"/>
        <end position="185"/>
    </location>
</feature>
<feature type="region of interest" description="Disordered" evidence="1">
    <location>
        <begin position="73"/>
        <end position="210"/>
    </location>
</feature>
<dbReference type="GO" id="GO:0003677">
    <property type="term" value="F:DNA binding"/>
    <property type="evidence" value="ECO:0007669"/>
    <property type="project" value="InterPro"/>
</dbReference>
<dbReference type="AlphaFoldDB" id="A0A401RGD9"/>
<dbReference type="SUPFAM" id="SSF46785">
    <property type="entry name" value="Winged helix' DNA-binding domain"/>
    <property type="match status" value="1"/>
</dbReference>
<dbReference type="SMART" id="SM00526">
    <property type="entry name" value="H15"/>
    <property type="match status" value="1"/>
</dbReference>
<feature type="compositionally biased region" description="Basic and acidic residues" evidence="1">
    <location>
        <begin position="112"/>
        <end position="129"/>
    </location>
</feature>
<evidence type="ECO:0000313" key="3">
    <source>
        <dbReference type="EMBL" id="GCC17195.1"/>
    </source>
</evidence>
<dbReference type="OMA" id="KDEPDSC"/>
<dbReference type="GO" id="GO:0006334">
    <property type="term" value="P:nucleosome assembly"/>
    <property type="evidence" value="ECO:0007669"/>
    <property type="project" value="InterPro"/>
</dbReference>
<accession>A0A401RGD9</accession>
<dbReference type="Gene3D" id="1.10.10.10">
    <property type="entry name" value="Winged helix-like DNA-binding domain superfamily/Winged helix DNA-binding domain"/>
    <property type="match status" value="1"/>
</dbReference>
<dbReference type="Proteomes" id="UP000287033">
    <property type="component" value="Unassembled WGS sequence"/>
</dbReference>
<name>A0A401RGD9_CHIPU</name>
<protein>
    <recommendedName>
        <fullName evidence="2">H15 domain-containing protein</fullName>
    </recommendedName>
</protein>
<proteinExistence type="predicted"/>
<feature type="compositionally biased region" description="Polar residues" evidence="1">
    <location>
        <begin position="137"/>
        <end position="148"/>
    </location>
</feature>
<dbReference type="InterPro" id="IPR005818">
    <property type="entry name" value="Histone_H1/H5_H15"/>
</dbReference>
<dbReference type="GO" id="GO:0000786">
    <property type="term" value="C:nucleosome"/>
    <property type="evidence" value="ECO:0007669"/>
    <property type="project" value="InterPro"/>
</dbReference>
<gene>
    <name evidence="3" type="ORF">chiPu_0020501</name>
</gene>
<reference evidence="3 4" key="1">
    <citation type="journal article" date="2018" name="Nat. Ecol. Evol.">
        <title>Shark genomes provide insights into elasmobranch evolution and the origin of vertebrates.</title>
        <authorList>
            <person name="Hara Y"/>
            <person name="Yamaguchi K"/>
            <person name="Onimaru K"/>
            <person name="Kadota M"/>
            <person name="Koyanagi M"/>
            <person name="Keeley SD"/>
            <person name="Tatsumi K"/>
            <person name="Tanaka K"/>
            <person name="Motone F"/>
            <person name="Kageyama Y"/>
            <person name="Nozu R"/>
            <person name="Adachi N"/>
            <person name="Nishimura O"/>
            <person name="Nakagawa R"/>
            <person name="Tanegashima C"/>
            <person name="Kiyatake I"/>
            <person name="Matsumoto R"/>
            <person name="Murakumo K"/>
            <person name="Nishida K"/>
            <person name="Terakita A"/>
            <person name="Kuratani S"/>
            <person name="Sato K"/>
            <person name="Hyodo S Kuraku.S."/>
        </authorList>
    </citation>
    <scope>NUCLEOTIDE SEQUENCE [LARGE SCALE GENOMIC DNA]</scope>
</reference>
<keyword evidence="4" id="KW-1185">Reference proteome</keyword>
<comment type="caution">
    <text evidence="3">The sequence shown here is derived from an EMBL/GenBank/DDBJ whole genome shotgun (WGS) entry which is preliminary data.</text>
</comment>
<evidence type="ECO:0000259" key="2">
    <source>
        <dbReference type="PROSITE" id="PS51504"/>
    </source>
</evidence>
<dbReference type="OrthoDB" id="1110759at2759"/>